<protein>
    <submittedName>
        <fullName evidence="6">S-adenosyl-L-methionine-dependent methyltransferase</fullName>
    </submittedName>
</protein>
<dbReference type="PANTHER" id="PTHR32183">
    <property type="match status" value="1"/>
</dbReference>
<dbReference type="InterPro" id="IPR029063">
    <property type="entry name" value="SAM-dependent_MTases_sf"/>
</dbReference>
<keyword evidence="3" id="KW-0808">Transferase</keyword>
<keyword evidence="7" id="KW-1185">Reference proteome</keyword>
<dbReference type="PROSITE" id="PS51585">
    <property type="entry name" value="SAM_MT_TPMT"/>
    <property type="match status" value="1"/>
</dbReference>
<dbReference type="CDD" id="cd02440">
    <property type="entry name" value="AdoMet_MTases"/>
    <property type="match status" value="1"/>
</dbReference>
<keyword evidence="1" id="KW-0597">Phosphoprotein</keyword>
<dbReference type="Proteomes" id="UP001408356">
    <property type="component" value="Unassembled WGS sequence"/>
</dbReference>
<comment type="caution">
    <text evidence="6">The sequence shown here is derived from an EMBL/GenBank/DDBJ whole genome shotgun (WGS) entry which is preliminary data.</text>
</comment>
<proteinExistence type="predicted"/>
<evidence type="ECO:0000256" key="2">
    <source>
        <dbReference type="ARBA" id="ARBA00022603"/>
    </source>
</evidence>
<organism evidence="6 7">
    <name type="scientific">Seiridium unicorne</name>
    <dbReference type="NCBI Taxonomy" id="138068"/>
    <lineage>
        <taxon>Eukaryota</taxon>
        <taxon>Fungi</taxon>
        <taxon>Dikarya</taxon>
        <taxon>Ascomycota</taxon>
        <taxon>Pezizomycotina</taxon>
        <taxon>Sordariomycetes</taxon>
        <taxon>Xylariomycetidae</taxon>
        <taxon>Amphisphaeriales</taxon>
        <taxon>Sporocadaceae</taxon>
        <taxon>Seiridium</taxon>
    </lineage>
</organism>
<dbReference type="PANTHER" id="PTHR32183:SF6">
    <property type="entry name" value="CYSTEINE SULFINATE DESULFINASE_CYSTEINE DESULFURASE AND RELATED ENZYMES"/>
    <property type="match status" value="1"/>
</dbReference>
<dbReference type="EMBL" id="JARVKF010000414">
    <property type="protein sequence ID" value="KAK9415634.1"/>
    <property type="molecule type" value="Genomic_DNA"/>
</dbReference>
<evidence type="ECO:0000256" key="1">
    <source>
        <dbReference type="ARBA" id="ARBA00022553"/>
    </source>
</evidence>
<evidence type="ECO:0000256" key="4">
    <source>
        <dbReference type="ARBA" id="ARBA00022691"/>
    </source>
</evidence>
<dbReference type="Pfam" id="PF05724">
    <property type="entry name" value="TPMT"/>
    <property type="match status" value="1"/>
</dbReference>
<dbReference type="SUPFAM" id="SSF53335">
    <property type="entry name" value="S-adenosyl-L-methionine-dependent methyltransferases"/>
    <property type="match status" value="1"/>
</dbReference>
<evidence type="ECO:0000313" key="6">
    <source>
        <dbReference type="EMBL" id="KAK9415634.1"/>
    </source>
</evidence>
<evidence type="ECO:0000256" key="3">
    <source>
        <dbReference type="ARBA" id="ARBA00022679"/>
    </source>
</evidence>
<evidence type="ECO:0000313" key="7">
    <source>
        <dbReference type="Proteomes" id="UP001408356"/>
    </source>
</evidence>
<dbReference type="InterPro" id="IPR008854">
    <property type="entry name" value="TPMT"/>
</dbReference>
<keyword evidence="2 6" id="KW-0489">Methyltransferase</keyword>
<reference evidence="6 7" key="1">
    <citation type="journal article" date="2024" name="J. Plant Pathol.">
        <title>Sequence and assembly of the genome of Seiridium unicorne, isolate CBS 538.82, causal agent of cypress canker disease.</title>
        <authorList>
            <person name="Scali E."/>
            <person name="Rocca G.D."/>
            <person name="Danti R."/>
            <person name="Garbelotto M."/>
            <person name="Barberini S."/>
            <person name="Baroncelli R."/>
            <person name="Emiliani G."/>
        </authorList>
    </citation>
    <scope>NUCLEOTIDE SEQUENCE [LARGE SCALE GENOMIC DNA]</scope>
    <source>
        <strain evidence="6 7">BM-138-508</strain>
    </source>
</reference>
<feature type="region of interest" description="Disordered" evidence="5">
    <location>
        <begin position="102"/>
        <end position="126"/>
    </location>
</feature>
<keyword evidence="4" id="KW-0949">S-adenosyl-L-methionine</keyword>
<dbReference type="GO" id="GO:0008168">
    <property type="term" value="F:methyltransferase activity"/>
    <property type="evidence" value="ECO:0007669"/>
    <property type="project" value="UniProtKB-KW"/>
</dbReference>
<name>A0ABR2UMR3_9PEZI</name>
<gene>
    <name evidence="6" type="ORF">SUNI508_10293</name>
</gene>
<sequence length="271" mass="30323">MAEEPALTLSGHFHDHPVDSHPERWNSLWEDHKYTPWDRGGPSLALSDILGQRPELFGLPNRTARRALVPGCGRGHDVLLLASFGYDAFGLEVSPAALEEARKNAESAEQSGVLRQQQQQQQQRPGSYNWVSGNFFEDAWTRKAGAEKFDLIFDYTFFCALPPSARPRWAQRMVDLLAPGGRLVCLEFPSAKPSSEPGPPWAAPQHAYVAYLGRPGHEPVTDLHGGVLEDKVEEPREGGLRRVLHQEPHRTHPAGMSDGKMIDRISVWEHF</sequence>
<accession>A0ABR2UMR3</accession>
<evidence type="ECO:0000256" key="5">
    <source>
        <dbReference type="SAM" id="MobiDB-lite"/>
    </source>
</evidence>
<dbReference type="Gene3D" id="3.40.50.150">
    <property type="entry name" value="Vaccinia Virus protein VP39"/>
    <property type="match status" value="1"/>
</dbReference>
<dbReference type="GO" id="GO:0032259">
    <property type="term" value="P:methylation"/>
    <property type="evidence" value="ECO:0007669"/>
    <property type="project" value="UniProtKB-KW"/>
</dbReference>